<feature type="compositionally biased region" description="Basic residues" evidence="1">
    <location>
        <begin position="13"/>
        <end position="41"/>
    </location>
</feature>
<reference evidence="3" key="1">
    <citation type="journal article" date="2005" name="Nature">
        <title>The map-based sequence of the rice genome.</title>
        <authorList>
            <consortium name="International rice genome sequencing project (IRGSP)"/>
            <person name="Matsumoto T."/>
            <person name="Wu J."/>
            <person name="Kanamori H."/>
            <person name="Katayose Y."/>
            <person name="Fujisawa M."/>
            <person name="Namiki N."/>
            <person name="Mizuno H."/>
            <person name="Yamamoto K."/>
            <person name="Antonio B.A."/>
            <person name="Baba T."/>
            <person name="Sakata K."/>
            <person name="Nagamura Y."/>
            <person name="Aoki H."/>
            <person name="Arikawa K."/>
            <person name="Arita K."/>
            <person name="Bito T."/>
            <person name="Chiden Y."/>
            <person name="Fujitsuka N."/>
            <person name="Fukunaka R."/>
            <person name="Hamada M."/>
            <person name="Harada C."/>
            <person name="Hayashi A."/>
            <person name="Hijishita S."/>
            <person name="Honda M."/>
            <person name="Hosokawa S."/>
            <person name="Ichikawa Y."/>
            <person name="Idonuma A."/>
            <person name="Iijima M."/>
            <person name="Ikeda M."/>
            <person name="Ikeno M."/>
            <person name="Ito K."/>
            <person name="Ito S."/>
            <person name="Ito T."/>
            <person name="Ito Y."/>
            <person name="Ito Y."/>
            <person name="Iwabuchi A."/>
            <person name="Kamiya K."/>
            <person name="Karasawa W."/>
            <person name="Kurita K."/>
            <person name="Katagiri S."/>
            <person name="Kikuta A."/>
            <person name="Kobayashi H."/>
            <person name="Kobayashi N."/>
            <person name="Machita K."/>
            <person name="Maehara T."/>
            <person name="Masukawa M."/>
            <person name="Mizubayashi T."/>
            <person name="Mukai Y."/>
            <person name="Nagasaki H."/>
            <person name="Nagata Y."/>
            <person name="Naito S."/>
            <person name="Nakashima M."/>
            <person name="Nakama Y."/>
            <person name="Nakamichi Y."/>
            <person name="Nakamura M."/>
            <person name="Meguro A."/>
            <person name="Negishi M."/>
            <person name="Ohta I."/>
            <person name="Ohta T."/>
            <person name="Okamoto M."/>
            <person name="Ono N."/>
            <person name="Saji S."/>
            <person name="Sakaguchi M."/>
            <person name="Sakai K."/>
            <person name="Shibata M."/>
            <person name="Shimokawa T."/>
            <person name="Song J."/>
            <person name="Takazaki Y."/>
            <person name="Terasawa K."/>
            <person name="Tsugane M."/>
            <person name="Tsuji K."/>
            <person name="Ueda S."/>
            <person name="Waki K."/>
            <person name="Yamagata H."/>
            <person name="Yamamoto M."/>
            <person name="Yamamoto S."/>
            <person name="Yamane H."/>
            <person name="Yoshiki S."/>
            <person name="Yoshihara R."/>
            <person name="Yukawa K."/>
            <person name="Zhong H."/>
            <person name="Yano M."/>
            <person name="Yuan Q."/>
            <person name="Ouyang S."/>
            <person name="Liu J."/>
            <person name="Jones K.M."/>
            <person name="Gansberger K."/>
            <person name="Moffat K."/>
            <person name="Hill J."/>
            <person name="Bera J."/>
            <person name="Fadrosh D."/>
            <person name="Jin S."/>
            <person name="Johri S."/>
            <person name="Kim M."/>
            <person name="Overton L."/>
            <person name="Reardon M."/>
            <person name="Tsitrin T."/>
            <person name="Vuong H."/>
            <person name="Weaver B."/>
            <person name="Ciecko A."/>
            <person name="Tallon L."/>
            <person name="Jackson J."/>
            <person name="Pai G."/>
            <person name="Aken S.V."/>
            <person name="Utterback T."/>
            <person name="Reidmuller S."/>
            <person name="Feldblyum T."/>
            <person name="Hsiao J."/>
            <person name="Zismann V."/>
            <person name="Iobst S."/>
            <person name="de Vazeille A.R."/>
            <person name="Buell C.R."/>
            <person name="Ying K."/>
            <person name="Li Y."/>
            <person name="Lu T."/>
            <person name="Huang Y."/>
            <person name="Zhao Q."/>
            <person name="Feng Q."/>
            <person name="Zhang L."/>
            <person name="Zhu J."/>
            <person name="Weng Q."/>
            <person name="Mu J."/>
            <person name="Lu Y."/>
            <person name="Fan D."/>
            <person name="Liu Y."/>
            <person name="Guan J."/>
            <person name="Zhang Y."/>
            <person name="Yu S."/>
            <person name="Liu X."/>
            <person name="Zhang Y."/>
            <person name="Hong G."/>
            <person name="Han B."/>
            <person name="Choisne N."/>
            <person name="Demange N."/>
            <person name="Orjeda G."/>
            <person name="Samain S."/>
            <person name="Cattolico L."/>
            <person name="Pelletier E."/>
            <person name="Couloux A."/>
            <person name="Segurens B."/>
            <person name="Wincker P."/>
            <person name="D'Hont A."/>
            <person name="Scarpelli C."/>
            <person name="Weissenbach J."/>
            <person name="Salanoubat M."/>
            <person name="Quetier F."/>
            <person name="Yu Y."/>
            <person name="Kim H.R."/>
            <person name="Rambo T."/>
            <person name="Currie J."/>
            <person name="Collura K."/>
            <person name="Luo M."/>
            <person name="Yang T."/>
            <person name="Ammiraju J.S.S."/>
            <person name="Engler F."/>
            <person name="Soderlund C."/>
            <person name="Wing R.A."/>
            <person name="Palmer L.E."/>
            <person name="de la Bastide M."/>
            <person name="Spiegel L."/>
            <person name="Nascimento L."/>
            <person name="Zutavern T."/>
            <person name="O'Shaughnessy A."/>
            <person name="Dike S."/>
            <person name="Dedhia N."/>
            <person name="Preston R."/>
            <person name="Balija V."/>
            <person name="McCombie W.R."/>
            <person name="Chow T."/>
            <person name="Chen H."/>
            <person name="Chung M."/>
            <person name="Chen C."/>
            <person name="Shaw J."/>
            <person name="Wu H."/>
            <person name="Hsiao K."/>
            <person name="Chao Y."/>
            <person name="Chu M."/>
            <person name="Cheng C."/>
            <person name="Hour A."/>
            <person name="Lee P."/>
            <person name="Lin S."/>
            <person name="Lin Y."/>
            <person name="Liou J."/>
            <person name="Liu S."/>
            <person name="Hsing Y."/>
            <person name="Raghuvanshi S."/>
            <person name="Mohanty A."/>
            <person name="Bharti A.K."/>
            <person name="Gaur A."/>
            <person name="Gupta V."/>
            <person name="Kumar D."/>
            <person name="Ravi V."/>
            <person name="Vij S."/>
            <person name="Kapur A."/>
            <person name="Khurana P."/>
            <person name="Khurana P."/>
            <person name="Khurana J.P."/>
            <person name="Tyagi A.K."/>
            <person name="Gaikwad K."/>
            <person name="Singh A."/>
            <person name="Dalal V."/>
            <person name="Srivastava S."/>
            <person name="Dixit A."/>
            <person name="Pal A.K."/>
            <person name="Ghazi I.A."/>
            <person name="Yadav M."/>
            <person name="Pandit A."/>
            <person name="Bhargava A."/>
            <person name="Sureshbabu K."/>
            <person name="Batra K."/>
            <person name="Sharma T.R."/>
            <person name="Mohapatra T."/>
            <person name="Singh N.K."/>
            <person name="Messing J."/>
            <person name="Nelson A.B."/>
            <person name="Fuks G."/>
            <person name="Kavchok S."/>
            <person name="Keizer G."/>
            <person name="Linton E."/>
            <person name="Llaca V."/>
            <person name="Song R."/>
            <person name="Tanyolac B."/>
            <person name="Young S."/>
            <person name="Ho-Il K."/>
            <person name="Hahn J.H."/>
            <person name="Sangsakoo G."/>
            <person name="Vanavichit A."/>
            <person name="de Mattos Luiz.A.T."/>
            <person name="Zimmer P.D."/>
            <person name="Malone G."/>
            <person name="Dellagostin O."/>
            <person name="de Oliveira A.C."/>
            <person name="Bevan M."/>
            <person name="Bancroft I."/>
            <person name="Minx P."/>
            <person name="Cordum H."/>
            <person name="Wilson R."/>
            <person name="Cheng Z."/>
            <person name="Jin W."/>
            <person name="Jiang J."/>
            <person name="Leong S.A."/>
            <person name="Iwama H."/>
            <person name="Gojobori T."/>
            <person name="Itoh T."/>
            <person name="Niimura Y."/>
            <person name="Fujii Y."/>
            <person name="Habara T."/>
            <person name="Sakai H."/>
            <person name="Sato Y."/>
            <person name="Wilson G."/>
            <person name="Kumar K."/>
            <person name="McCouch S."/>
            <person name="Juretic N."/>
            <person name="Hoen D."/>
            <person name="Wright S."/>
            <person name="Bruskiewich R."/>
            <person name="Bureau T."/>
            <person name="Miyao A."/>
            <person name="Hirochika H."/>
            <person name="Nishikawa T."/>
            <person name="Kadowaki K."/>
            <person name="Sugiura M."/>
            <person name="Burr B."/>
            <person name="Sasaki T."/>
        </authorList>
    </citation>
    <scope>NUCLEOTIDE SEQUENCE [LARGE SCALE GENOMIC DNA]</scope>
    <source>
        <strain evidence="3">cv. Nipponbare</strain>
    </source>
</reference>
<dbReference type="Proteomes" id="UP000059680">
    <property type="component" value="Chromosome 9"/>
</dbReference>
<evidence type="ECO:0000313" key="3">
    <source>
        <dbReference type="Proteomes" id="UP000059680"/>
    </source>
</evidence>
<dbReference type="InParanoid" id="A0A0P0XNP5"/>
<sequence length="71" mass="8049">MAMAAPPTLAGRRSCHGAAAHRRLNRRLPPHPRRPRRRRGRARGEVGGRWRWRGSCRRLAATRWRGCGGAC</sequence>
<dbReference type="EMBL" id="AP014965">
    <property type="protein sequence ID" value="BAT08799.1"/>
    <property type="molecule type" value="Genomic_DNA"/>
</dbReference>
<reference evidence="2 3" key="2">
    <citation type="journal article" date="2013" name="Plant Cell Physiol.">
        <title>Rice Annotation Project Database (RAP-DB): an integrative and interactive database for rice genomics.</title>
        <authorList>
            <person name="Sakai H."/>
            <person name="Lee S.S."/>
            <person name="Tanaka T."/>
            <person name="Numa H."/>
            <person name="Kim J."/>
            <person name="Kawahara Y."/>
            <person name="Wakimoto H."/>
            <person name="Yang C.C."/>
            <person name="Iwamoto M."/>
            <person name="Abe T."/>
            <person name="Yamada Y."/>
            <person name="Muto A."/>
            <person name="Inokuchi H."/>
            <person name="Ikemura T."/>
            <person name="Matsumoto T."/>
            <person name="Sasaki T."/>
            <person name="Itoh T."/>
        </authorList>
    </citation>
    <scope>NUCLEOTIDE SEQUENCE [LARGE SCALE GENOMIC DNA]</scope>
    <source>
        <strain evidence="3">cv. Nipponbare</strain>
    </source>
</reference>
<evidence type="ECO:0000256" key="1">
    <source>
        <dbReference type="SAM" id="MobiDB-lite"/>
    </source>
</evidence>
<name>A0A0P0XNP5_ORYSJ</name>
<keyword evidence="3" id="KW-1185">Reference proteome</keyword>
<evidence type="ECO:0000313" key="2">
    <source>
        <dbReference type="EMBL" id="BAT08799.1"/>
    </source>
</evidence>
<dbReference type="AlphaFoldDB" id="A0A0P0XNP5"/>
<feature type="region of interest" description="Disordered" evidence="1">
    <location>
        <begin position="1"/>
        <end position="46"/>
    </location>
</feature>
<reference evidence="2 3" key="3">
    <citation type="journal article" date="2013" name="Rice">
        <title>Improvement of the Oryza sativa Nipponbare reference genome using next generation sequence and optical map data.</title>
        <authorList>
            <person name="Kawahara Y."/>
            <person name="de la Bastide M."/>
            <person name="Hamilton J.P."/>
            <person name="Kanamori H."/>
            <person name="McCombie W.R."/>
            <person name="Ouyang S."/>
            <person name="Schwartz D.C."/>
            <person name="Tanaka T."/>
            <person name="Wu J."/>
            <person name="Zhou S."/>
            <person name="Childs K.L."/>
            <person name="Davidson R.M."/>
            <person name="Lin H."/>
            <person name="Quesada-Ocampo L."/>
            <person name="Vaillancourt B."/>
            <person name="Sakai H."/>
            <person name="Lee S.S."/>
            <person name="Kim J."/>
            <person name="Numa H."/>
            <person name="Itoh T."/>
            <person name="Buell C.R."/>
            <person name="Matsumoto T."/>
        </authorList>
    </citation>
    <scope>NUCLEOTIDE SEQUENCE [LARGE SCALE GENOMIC DNA]</scope>
    <source>
        <strain evidence="3">cv. Nipponbare</strain>
    </source>
</reference>
<gene>
    <name evidence="2" type="ordered locus">Os09g0499201</name>
    <name evidence="2" type="ORF">OSNPB_090499201</name>
</gene>
<accession>A0A0P0XNP5</accession>
<dbReference type="PaxDb" id="39947-A0A0P0XNP5"/>
<proteinExistence type="predicted"/>
<protein>
    <submittedName>
        <fullName evidence="2">Os09g0499201 protein</fullName>
    </submittedName>
</protein>
<organism evidence="2 3">
    <name type="scientific">Oryza sativa subsp. japonica</name>
    <name type="common">Rice</name>
    <dbReference type="NCBI Taxonomy" id="39947"/>
    <lineage>
        <taxon>Eukaryota</taxon>
        <taxon>Viridiplantae</taxon>
        <taxon>Streptophyta</taxon>
        <taxon>Embryophyta</taxon>
        <taxon>Tracheophyta</taxon>
        <taxon>Spermatophyta</taxon>
        <taxon>Magnoliopsida</taxon>
        <taxon>Liliopsida</taxon>
        <taxon>Poales</taxon>
        <taxon>Poaceae</taxon>
        <taxon>BOP clade</taxon>
        <taxon>Oryzoideae</taxon>
        <taxon>Oryzeae</taxon>
        <taxon>Oryzinae</taxon>
        <taxon>Oryza</taxon>
        <taxon>Oryza sativa</taxon>
    </lineage>
</organism>
<dbReference type="Gramene" id="Os09t0499201-00">
    <property type="protein sequence ID" value="Os09t0499201-00"/>
    <property type="gene ID" value="Os09g0499201"/>
</dbReference>